<evidence type="ECO:0000256" key="1">
    <source>
        <dbReference type="SAM" id="MobiDB-lite"/>
    </source>
</evidence>
<evidence type="ECO:0000313" key="2">
    <source>
        <dbReference type="EMBL" id="SJK98198.1"/>
    </source>
</evidence>
<name>A0A284QP21_ARMOS</name>
<dbReference type="AlphaFoldDB" id="A0A284QP21"/>
<organism evidence="2 3">
    <name type="scientific">Armillaria ostoyae</name>
    <name type="common">Armillaria root rot fungus</name>
    <dbReference type="NCBI Taxonomy" id="47428"/>
    <lineage>
        <taxon>Eukaryota</taxon>
        <taxon>Fungi</taxon>
        <taxon>Dikarya</taxon>
        <taxon>Basidiomycota</taxon>
        <taxon>Agaricomycotina</taxon>
        <taxon>Agaricomycetes</taxon>
        <taxon>Agaricomycetidae</taxon>
        <taxon>Agaricales</taxon>
        <taxon>Marasmiineae</taxon>
        <taxon>Physalacriaceae</taxon>
        <taxon>Armillaria</taxon>
    </lineage>
</organism>
<proteinExistence type="predicted"/>
<protein>
    <submittedName>
        <fullName evidence="2">Uncharacterized protein</fullName>
    </submittedName>
</protein>
<accession>A0A284QP21</accession>
<gene>
    <name evidence="2" type="ORF">ARMOST_01459</name>
</gene>
<dbReference type="Proteomes" id="UP000219338">
    <property type="component" value="Unassembled WGS sequence"/>
</dbReference>
<reference evidence="3" key="1">
    <citation type="journal article" date="2017" name="Nat. Ecol. Evol.">
        <title>Genome expansion and lineage-specific genetic innovations in the forest pathogenic fungi Armillaria.</title>
        <authorList>
            <person name="Sipos G."/>
            <person name="Prasanna A.N."/>
            <person name="Walter M.C."/>
            <person name="O'Connor E."/>
            <person name="Balint B."/>
            <person name="Krizsan K."/>
            <person name="Kiss B."/>
            <person name="Hess J."/>
            <person name="Varga T."/>
            <person name="Slot J."/>
            <person name="Riley R."/>
            <person name="Boka B."/>
            <person name="Rigling D."/>
            <person name="Barry K."/>
            <person name="Lee J."/>
            <person name="Mihaltcheva S."/>
            <person name="LaButti K."/>
            <person name="Lipzen A."/>
            <person name="Waldron R."/>
            <person name="Moloney N.M."/>
            <person name="Sperisen C."/>
            <person name="Kredics L."/>
            <person name="Vagvoelgyi C."/>
            <person name="Patrignani A."/>
            <person name="Fitzpatrick D."/>
            <person name="Nagy I."/>
            <person name="Doyle S."/>
            <person name="Anderson J.B."/>
            <person name="Grigoriev I.V."/>
            <person name="Gueldener U."/>
            <person name="Muensterkoetter M."/>
            <person name="Nagy L.G."/>
        </authorList>
    </citation>
    <scope>NUCLEOTIDE SEQUENCE [LARGE SCALE GENOMIC DNA]</scope>
    <source>
        <strain evidence="3">C18/9</strain>
    </source>
</reference>
<keyword evidence="3" id="KW-1185">Reference proteome</keyword>
<sequence>MKDFPLSLLRQQSLLQLCGHAPHSIDNPWRGNTRRSDTQQQELRPHDERLPAVLAATLVTIAALSSRSSYSNEIP</sequence>
<evidence type="ECO:0000313" key="3">
    <source>
        <dbReference type="Proteomes" id="UP000219338"/>
    </source>
</evidence>
<feature type="region of interest" description="Disordered" evidence="1">
    <location>
        <begin position="22"/>
        <end position="47"/>
    </location>
</feature>
<dbReference type="EMBL" id="FUEG01000001">
    <property type="protein sequence ID" value="SJK98198.1"/>
    <property type="molecule type" value="Genomic_DNA"/>
</dbReference>